<reference evidence="2 3" key="1">
    <citation type="submission" date="2019-03" db="EMBL/GenBank/DDBJ databases">
        <title>Genomics of glacier-inhabiting Cryobacterium strains.</title>
        <authorList>
            <person name="Liu Q."/>
            <person name="Xin Y.-H."/>
        </authorList>
    </citation>
    <scope>NUCLEOTIDE SEQUENCE [LARGE SCALE GENOMIC DNA]</scope>
    <source>
        <strain evidence="2 3">Sr47</strain>
    </source>
</reference>
<name>A0A4R8UCK9_9MICO</name>
<protein>
    <submittedName>
        <fullName evidence="2">SRPBCC family protein</fullName>
    </submittedName>
</protein>
<feature type="domain" description="Coenzyme Q-binding protein COQ10 START" evidence="1">
    <location>
        <begin position="11"/>
        <end position="127"/>
    </location>
</feature>
<dbReference type="Proteomes" id="UP000297866">
    <property type="component" value="Unassembled WGS sequence"/>
</dbReference>
<evidence type="ECO:0000313" key="2">
    <source>
        <dbReference type="EMBL" id="TFB47211.1"/>
    </source>
</evidence>
<dbReference type="RefSeq" id="WP_134492458.1">
    <property type="nucleotide sequence ID" value="NZ_SOEZ01000075.1"/>
</dbReference>
<dbReference type="InterPro" id="IPR023393">
    <property type="entry name" value="START-like_dom_sf"/>
</dbReference>
<dbReference type="Gene3D" id="3.30.530.20">
    <property type="match status" value="1"/>
</dbReference>
<gene>
    <name evidence="2" type="ORF">E3O23_15215</name>
</gene>
<dbReference type="InterPro" id="IPR047137">
    <property type="entry name" value="ORF3"/>
</dbReference>
<proteinExistence type="predicted"/>
<dbReference type="PANTHER" id="PTHR33824">
    <property type="entry name" value="POLYKETIDE CYCLASE/DEHYDRASE AND LIPID TRANSPORT SUPERFAMILY PROTEIN"/>
    <property type="match status" value="1"/>
</dbReference>
<dbReference type="PANTHER" id="PTHR33824:SF7">
    <property type="entry name" value="POLYKETIDE CYCLASE_DEHYDRASE AND LIPID TRANSPORT SUPERFAMILY PROTEIN"/>
    <property type="match status" value="1"/>
</dbReference>
<evidence type="ECO:0000313" key="3">
    <source>
        <dbReference type="Proteomes" id="UP000297866"/>
    </source>
</evidence>
<accession>A0A4R8UCK9</accession>
<comment type="caution">
    <text evidence="2">The sequence shown here is derived from an EMBL/GenBank/DDBJ whole genome shotgun (WGS) entry which is preliminary data.</text>
</comment>
<dbReference type="OrthoDB" id="3695445at2"/>
<evidence type="ECO:0000259" key="1">
    <source>
        <dbReference type="Pfam" id="PF03364"/>
    </source>
</evidence>
<dbReference type="AlphaFoldDB" id="A0A4R8UCK9"/>
<organism evidence="2 3">
    <name type="scientific">Cryobacterium tagatosivorans</name>
    <dbReference type="NCBI Taxonomy" id="1259199"/>
    <lineage>
        <taxon>Bacteria</taxon>
        <taxon>Bacillati</taxon>
        <taxon>Actinomycetota</taxon>
        <taxon>Actinomycetes</taxon>
        <taxon>Micrococcales</taxon>
        <taxon>Microbacteriaceae</taxon>
        <taxon>Cryobacterium</taxon>
    </lineage>
</organism>
<dbReference type="InterPro" id="IPR005031">
    <property type="entry name" value="COQ10_START"/>
</dbReference>
<dbReference type="SUPFAM" id="SSF55961">
    <property type="entry name" value="Bet v1-like"/>
    <property type="match status" value="1"/>
</dbReference>
<dbReference type="CDD" id="cd07817">
    <property type="entry name" value="SRPBCC_8"/>
    <property type="match status" value="1"/>
</dbReference>
<sequence>MARVTEKIDLNVPVEQAYARWTHLESLPEFLEFVDSVTKIDETRSHWKVRIRGEAREFDVIMEQRPNESISWTSIGGDETHAGMVSFDALSDASCRVTVRLDWAAEGLVEKTGAIFGVDDHVVKRDLRKFRDMMEGRASDVTD</sequence>
<keyword evidence="3" id="KW-1185">Reference proteome</keyword>
<dbReference type="EMBL" id="SOEZ01000075">
    <property type="protein sequence ID" value="TFB47211.1"/>
    <property type="molecule type" value="Genomic_DNA"/>
</dbReference>
<dbReference type="Pfam" id="PF03364">
    <property type="entry name" value="Polyketide_cyc"/>
    <property type="match status" value="1"/>
</dbReference>